<gene>
    <name evidence="1" type="ORF">OJ996_05340</name>
</gene>
<reference evidence="1" key="1">
    <citation type="submission" date="2022-10" db="EMBL/GenBank/DDBJ databases">
        <title>Luteolibacter sp. GHJ8, whole genome shotgun sequencing project.</title>
        <authorList>
            <person name="Zhao G."/>
            <person name="Shen L."/>
        </authorList>
    </citation>
    <scope>NUCLEOTIDE SEQUENCE</scope>
    <source>
        <strain evidence="1">GHJ8</strain>
    </source>
</reference>
<sequence>MDPIKSWGERVLSACRLVRRSHDEEFFTYYMSDSTLAAWRDCEPGRFNKADEELADVEIRELASALRCYLRGALVDEGIRLAGQDPRQFDEIGLITRRDQDMSRPHRNA</sequence>
<organism evidence="1 2">
    <name type="scientific">Luteolibacter rhizosphaerae</name>
    <dbReference type="NCBI Taxonomy" id="2989719"/>
    <lineage>
        <taxon>Bacteria</taxon>
        <taxon>Pseudomonadati</taxon>
        <taxon>Verrucomicrobiota</taxon>
        <taxon>Verrucomicrobiia</taxon>
        <taxon>Verrucomicrobiales</taxon>
        <taxon>Verrucomicrobiaceae</taxon>
        <taxon>Luteolibacter</taxon>
    </lineage>
</organism>
<accession>A0ABT3FZG7</accession>
<name>A0ABT3FZG7_9BACT</name>
<protein>
    <submittedName>
        <fullName evidence="1">Uncharacterized protein</fullName>
    </submittedName>
</protein>
<evidence type="ECO:0000313" key="2">
    <source>
        <dbReference type="Proteomes" id="UP001165653"/>
    </source>
</evidence>
<proteinExistence type="predicted"/>
<dbReference type="EMBL" id="JAPDDR010000002">
    <property type="protein sequence ID" value="MCW1912983.1"/>
    <property type="molecule type" value="Genomic_DNA"/>
</dbReference>
<keyword evidence="2" id="KW-1185">Reference proteome</keyword>
<evidence type="ECO:0000313" key="1">
    <source>
        <dbReference type="EMBL" id="MCW1912983.1"/>
    </source>
</evidence>
<comment type="caution">
    <text evidence="1">The sequence shown here is derived from an EMBL/GenBank/DDBJ whole genome shotgun (WGS) entry which is preliminary data.</text>
</comment>
<dbReference type="RefSeq" id="WP_264511955.1">
    <property type="nucleotide sequence ID" value="NZ_JAPDDR010000002.1"/>
</dbReference>
<dbReference type="Proteomes" id="UP001165653">
    <property type="component" value="Unassembled WGS sequence"/>
</dbReference>